<feature type="domain" description="PilZ" evidence="1">
    <location>
        <begin position="6"/>
        <end position="88"/>
    </location>
</feature>
<dbReference type="Gene3D" id="2.40.10.220">
    <property type="entry name" value="predicted glycosyltransferase like domains"/>
    <property type="match status" value="1"/>
</dbReference>
<keyword evidence="3" id="KW-1185">Reference proteome</keyword>
<dbReference type="RefSeq" id="WP_331292921.1">
    <property type="nucleotide sequence ID" value="NZ_MLBR01000024.1"/>
</dbReference>
<dbReference type="Pfam" id="PF07238">
    <property type="entry name" value="PilZ"/>
    <property type="match status" value="1"/>
</dbReference>
<proteinExistence type="predicted"/>
<dbReference type="SUPFAM" id="SSF141371">
    <property type="entry name" value="PilZ domain-like"/>
    <property type="match status" value="1"/>
</dbReference>
<organism evidence="2 3">
    <name type="scientific">Methylobacterium oryzae</name>
    <dbReference type="NCBI Taxonomy" id="334852"/>
    <lineage>
        <taxon>Bacteria</taxon>
        <taxon>Pseudomonadati</taxon>
        <taxon>Pseudomonadota</taxon>
        <taxon>Alphaproteobacteria</taxon>
        <taxon>Hyphomicrobiales</taxon>
        <taxon>Methylobacteriaceae</taxon>
        <taxon>Methylobacterium</taxon>
    </lineage>
</organism>
<sequence>MREGGDRRAAPRYPVTLTARVRDAARSYRAAILDVSAGGLLMAMPDAFVAAPGTVLVIDAAILGTVRARVVTTSARGVHVQVDADAEDYGVAVRRVSRIAQSW</sequence>
<evidence type="ECO:0000313" key="2">
    <source>
        <dbReference type="EMBL" id="MEE7493204.1"/>
    </source>
</evidence>
<dbReference type="Proteomes" id="UP001355206">
    <property type="component" value="Unassembled WGS sequence"/>
</dbReference>
<evidence type="ECO:0000259" key="1">
    <source>
        <dbReference type="Pfam" id="PF07238"/>
    </source>
</evidence>
<dbReference type="EMBL" id="MLCA01000012">
    <property type="protein sequence ID" value="MEE7493204.1"/>
    <property type="molecule type" value="Genomic_DNA"/>
</dbReference>
<evidence type="ECO:0000313" key="3">
    <source>
        <dbReference type="Proteomes" id="UP001355206"/>
    </source>
</evidence>
<protein>
    <recommendedName>
        <fullName evidence="1">PilZ domain-containing protein</fullName>
    </recommendedName>
</protein>
<reference evidence="2 3" key="1">
    <citation type="journal article" date="2012" name="Genet. Mol. Biol.">
        <title>Analysis of 16S rRNA and mxaF genes revealing insights into Methylobacterium niche-specific plant association.</title>
        <authorList>
            <person name="Dourado M.N."/>
            <person name="Andreote F.D."/>
            <person name="Dini-Andreote F."/>
            <person name="Conti R."/>
            <person name="Araujo J.M."/>
            <person name="Araujo W.L."/>
        </authorList>
    </citation>
    <scope>NUCLEOTIDE SEQUENCE [LARGE SCALE GENOMIC DNA]</scope>
    <source>
        <strain evidence="2 3">TC3-10</strain>
    </source>
</reference>
<comment type="caution">
    <text evidence="2">The sequence shown here is derived from an EMBL/GenBank/DDBJ whole genome shotgun (WGS) entry which is preliminary data.</text>
</comment>
<name>A0ABU7TV16_9HYPH</name>
<accession>A0ABU7TV16</accession>
<gene>
    <name evidence="2" type="ORF">MOTC310_23195</name>
</gene>
<dbReference type="InterPro" id="IPR009875">
    <property type="entry name" value="PilZ_domain"/>
</dbReference>